<evidence type="ECO:0000313" key="1">
    <source>
        <dbReference type="EMBL" id="EFB31075.1"/>
    </source>
</evidence>
<evidence type="ECO:0000313" key="2">
    <source>
        <dbReference type="Proteomes" id="UP000004079"/>
    </source>
</evidence>
<accession>D1QUF1</accession>
<proteinExistence type="predicted"/>
<gene>
    <name evidence="1" type="ORF">HMPREF0971_02634</name>
</gene>
<dbReference type="EMBL" id="ACUZ02000046">
    <property type="protein sequence ID" value="EFB31075.1"/>
    <property type="molecule type" value="Genomic_DNA"/>
</dbReference>
<dbReference type="STRING" id="649760.HMPREF0971_02634"/>
<dbReference type="HOGENOM" id="CLU_3314768_0_0_10"/>
<reference evidence="1 2" key="1">
    <citation type="submission" date="2009-11" db="EMBL/GenBank/DDBJ databases">
        <authorList>
            <person name="Weinstock G."/>
            <person name="Sodergren E."/>
            <person name="Clifton S."/>
            <person name="Fulton L."/>
            <person name="Fulton B."/>
            <person name="Courtney L."/>
            <person name="Fronick C."/>
            <person name="Harrison M."/>
            <person name="Strong C."/>
            <person name="Farmer C."/>
            <person name="Delahaunty K."/>
            <person name="Markovic C."/>
            <person name="Hall O."/>
            <person name="Minx P."/>
            <person name="Tomlinson C."/>
            <person name="Mitreva M."/>
            <person name="Nelson J."/>
            <person name="Hou S."/>
            <person name="Wollam A."/>
            <person name="Pepin K.H."/>
            <person name="Johnson M."/>
            <person name="Bhonagiri V."/>
            <person name="Nash W.E."/>
            <person name="Warren W."/>
            <person name="Chinwalla A."/>
            <person name="Mardis E.R."/>
            <person name="Wilson R.K."/>
        </authorList>
    </citation>
    <scope>NUCLEOTIDE SEQUENCE [LARGE SCALE GENOMIC DNA]</scope>
    <source>
        <strain evidence="1 2">F0302</strain>
    </source>
</reference>
<comment type="caution">
    <text evidence="1">The sequence shown here is derived from an EMBL/GenBank/DDBJ whole genome shotgun (WGS) entry which is preliminary data.</text>
</comment>
<dbReference type="Proteomes" id="UP000004079">
    <property type="component" value="Unassembled WGS sequence"/>
</dbReference>
<protein>
    <submittedName>
        <fullName evidence="1">Uncharacterized protein</fullName>
    </submittedName>
</protein>
<dbReference type="AlphaFoldDB" id="D1QUF1"/>
<sequence>MLSSSHSIENNYLYGDHLEIAYHNPYKDTSEYYVDAPYF</sequence>
<name>D1QUF1_9BACT</name>
<organism evidence="1 2">
    <name type="scientific">Segatella oris F0302</name>
    <dbReference type="NCBI Taxonomy" id="649760"/>
    <lineage>
        <taxon>Bacteria</taxon>
        <taxon>Pseudomonadati</taxon>
        <taxon>Bacteroidota</taxon>
        <taxon>Bacteroidia</taxon>
        <taxon>Bacteroidales</taxon>
        <taxon>Prevotellaceae</taxon>
        <taxon>Segatella</taxon>
    </lineage>
</organism>